<feature type="domain" description="Epoxide hydrolase N-terminal" evidence="4">
    <location>
        <begin position="4"/>
        <end position="112"/>
    </location>
</feature>
<evidence type="ECO:0000313" key="6">
    <source>
        <dbReference type="Proteomes" id="UP001602013"/>
    </source>
</evidence>
<keyword evidence="2" id="KW-0058">Aromatic hydrocarbons catabolism</keyword>
<keyword evidence="6" id="KW-1185">Reference proteome</keyword>
<evidence type="ECO:0000313" key="5">
    <source>
        <dbReference type="EMBL" id="MFF3670877.1"/>
    </source>
</evidence>
<comment type="caution">
    <text evidence="5">The sequence shown here is derived from an EMBL/GenBank/DDBJ whole genome shotgun (WGS) entry which is preliminary data.</text>
</comment>
<dbReference type="EC" id="3.-.-.-" evidence="5"/>
<dbReference type="SUPFAM" id="SSF53474">
    <property type="entry name" value="alpha/beta-Hydrolases"/>
    <property type="match status" value="1"/>
</dbReference>
<name>A0ABW6T3B5_9ACTN</name>
<evidence type="ECO:0000256" key="3">
    <source>
        <dbReference type="ARBA" id="ARBA00022801"/>
    </source>
</evidence>
<dbReference type="InterPro" id="IPR016292">
    <property type="entry name" value="Epoxide_hydrolase"/>
</dbReference>
<keyword evidence="3 5" id="KW-0378">Hydrolase</keyword>
<organism evidence="5 6">
    <name type="scientific">Microtetraspora malaysiensis</name>
    <dbReference type="NCBI Taxonomy" id="161358"/>
    <lineage>
        <taxon>Bacteria</taxon>
        <taxon>Bacillati</taxon>
        <taxon>Actinomycetota</taxon>
        <taxon>Actinomycetes</taxon>
        <taxon>Streptosporangiales</taxon>
        <taxon>Streptosporangiaceae</taxon>
        <taxon>Microtetraspora</taxon>
    </lineage>
</organism>
<comment type="similarity">
    <text evidence="1">Belongs to the peptidase S33 family.</text>
</comment>
<sequence length="384" mass="42152">MTAKPFQISVSDDVLNDLRTRLARTLFTAASDTTYWAAGTDPGYLRELVTYWADGFDWRAAETALNAYPHHIAEIAGQQVHFVHLRGRGAEGAPPPLPLILTHGWPSSFVEMLRVAELLADPAGHGGDPADAFDVVIPSLPGFLYSELPQGPFTRRGVAETWHTLMTEALGYPRFGAFGGDIGGGVTQWLGSLYPGEVAGVHVTSAVITTDFREQPPTAEEEAYLEALSAYDATDQGYSEIMCTRPDTIAAALADSPAGLVAWIIDKYRDWSDCGGDLETRWDKDTLLTVATLYWATGTIGSSFRQYYNYPQNRPVPTITVPSAVTLSNEPAYANIPRSLTERLCTDLRHWSTPERGGHFMAHEEPEQVANELRAFFRPLRSGS</sequence>
<dbReference type="PANTHER" id="PTHR21661:SF35">
    <property type="entry name" value="EPOXIDE HYDROLASE"/>
    <property type="match status" value="1"/>
</dbReference>
<dbReference type="PIRSF" id="PIRSF001112">
    <property type="entry name" value="Epoxide_hydrolase"/>
    <property type="match status" value="1"/>
</dbReference>
<dbReference type="Gene3D" id="3.40.50.1820">
    <property type="entry name" value="alpha/beta hydrolase"/>
    <property type="match status" value="1"/>
</dbReference>
<dbReference type="PRINTS" id="PR00412">
    <property type="entry name" value="EPOXHYDRLASE"/>
</dbReference>
<dbReference type="RefSeq" id="WP_387417085.1">
    <property type="nucleotide sequence ID" value="NZ_JBIASD010000037.1"/>
</dbReference>
<protein>
    <submittedName>
        <fullName evidence="5">Epoxide hydrolase family protein</fullName>
        <ecNumber evidence="5">3.-.-.-</ecNumber>
    </submittedName>
</protein>
<dbReference type="Pfam" id="PF06441">
    <property type="entry name" value="EHN"/>
    <property type="match status" value="1"/>
</dbReference>
<dbReference type="InterPro" id="IPR000639">
    <property type="entry name" value="Epox_hydrolase-like"/>
</dbReference>
<accession>A0ABW6T3B5</accession>
<evidence type="ECO:0000256" key="1">
    <source>
        <dbReference type="ARBA" id="ARBA00010088"/>
    </source>
</evidence>
<dbReference type="Proteomes" id="UP001602013">
    <property type="component" value="Unassembled WGS sequence"/>
</dbReference>
<dbReference type="PANTHER" id="PTHR21661">
    <property type="entry name" value="EPOXIDE HYDROLASE 1-RELATED"/>
    <property type="match status" value="1"/>
</dbReference>
<gene>
    <name evidence="5" type="ORF">ACFYXI_35345</name>
</gene>
<evidence type="ECO:0000259" key="4">
    <source>
        <dbReference type="Pfam" id="PF06441"/>
    </source>
</evidence>
<dbReference type="InterPro" id="IPR010497">
    <property type="entry name" value="Epoxide_hydro_N"/>
</dbReference>
<dbReference type="EMBL" id="JBIASD010000037">
    <property type="protein sequence ID" value="MFF3670877.1"/>
    <property type="molecule type" value="Genomic_DNA"/>
</dbReference>
<dbReference type="GO" id="GO:0016787">
    <property type="term" value="F:hydrolase activity"/>
    <property type="evidence" value="ECO:0007669"/>
    <property type="project" value="UniProtKB-KW"/>
</dbReference>
<reference evidence="5 6" key="1">
    <citation type="submission" date="2024-10" db="EMBL/GenBank/DDBJ databases">
        <title>The Natural Products Discovery Center: Release of the First 8490 Sequenced Strains for Exploring Actinobacteria Biosynthetic Diversity.</title>
        <authorList>
            <person name="Kalkreuter E."/>
            <person name="Kautsar S.A."/>
            <person name="Yang D."/>
            <person name="Bader C.D."/>
            <person name="Teijaro C.N."/>
            <person name="Fluegel L."/>
            <person name="Davis C.M."/>
            <person name="Simpson J.R."/>
            <person name="Lauterbach L."/>
            <person name="Steele A.D."/>
            <person name="Gui C."/>
            <person name="Meng S."/>
            <person name="Li G."/>
            <person name="Viehrig K."/>
            <person name="Ye F."/>
            <person name="Su P."/>
            <person name="Kiefer A.F."/>
            <person name="Nichols A."/>
            <person name="Cepeda A.J."/>
            <person name="Yan W."/>
            <person name="Fan B."/>
            <person name="Jiang Y."/>
            <person name="Adhikari A."/>
            <person name="Zheng C.-J."/>
            <person name="Schuster L."/>
            <person name="Cowan T.M."/>
            <person name="Smanski M.J."/>
            <person name="Chevrette M.G."/>
            <person name="De Carvalho L.P.S."/>
            <person name="Shen B."/>
        </authorList>
    </citation>
    <scope>NUCLEOTIDE SEQUENCE [LARGE SCALE GENOMIC DNA]</scope>
    <source>
        <strain evidence="5 6">NPDC002173</strain>
    </source>
</reference>
<proteinExistence type="inferred from homology"/>
<dbReference type="InterPro" id="IPR029058">
    <property type="entry name" value="AB_hydrolase_fold"/>
</dbReference>
<evidence type="ECO:0000256" key="2">
    <source>
        <dbReference type="ARBA" id="ARBA00022797"/>
    </source>
</evidence>